<protein>
    <submittedName>
        <fullName evidence="10">EamA family transporter RarD</fullName>
    </submittedName>
</protein>
<dbReference type="GO" id="GO:0005886">
    <property type="term" value="C:plasma membrane"/>
    <property type="evidence" value="ECO:0007669"/>
    <property type="project" value="UniProtKB-SubCell"/>
</dbReference>
<keyword evidence="4" id="KW-1003">Cell membrane</keyword>
<feature type="domain" description="EamA" evidence="9">
    <location>
        <begin position="34"/>
        <end position="173"/>
    </location>
</feature>
<comment type="similarity">
    <text evidence="2">Belongs to the EamA transporter family.</text>
</comment>
<evidence type="ECO:0000313" key="11">
    <source>
        <dbReference type="Proteomes" id="UP000234748"/>
    </source>
</evidence>
<keyword evidence="7 8" id="KW-0472">Membrane</keyword>
<dbReference type="EMBL" id="PGUY01000076">
    <property type="protein sequence ID" value="PLT27824.1"/>
    <property type="molecule type" value="Genomic_DNA"/>
</dbReference>
<proteinExistence type="inferred from homology"/>
<evidence type="ECO:0000256" key="4">
    <source>
        <dbReference type="ARBA" id="ARBA00022475"/>
    </source>
</evidence>
<dbReference type="NCBIfam" id="TIGR00688">
    <property type="entry name" value="rarD"/>
    <property type="match status" value="1"/>
</dbReference>
<evidence type="ECO:0000256" key="1">
    <source>
        <dbReference type="ARBA" id="ARBA00004651"/>
    </source>
</evidence>
<keyword evidence="11" id="KW-1185">Reference proteome</keyword>
<evidence type="ECO:0000256" key="6">
    <source>
        <dbReference type="ARBA" id="ARBA00022989"/>
    </source>
</evidence>
<dbReference type="InterPro" id="IPR004626">
    <property type="entry name" value="RarD"/>
</dbReference>
<organism evidence="10 11">
    <name type="scientific">Peribacillus deserti</name>
    <dbReference type="NCBI Taxonomy" id="673318"/>
    <lineage>
        <taxon>Bacteria</taxon>
        <taxon>Bacillati</taxon>
        <taxon>Bacillota</taxon>
        <taxon>Bacilli</taxon>
        <taxon>Bacillales</taxon>
        <taxon>Bacillaceae</taxon>
        <taxon>Peribacillus</taxon>
    </lineage>
</organism>
<comment type="caution">
    <text evidence="10">The sequence shown here is derived from an EMBL/GenBank/DDBJ whole genome shotgun (WGS) entry which is preliminary data.</text>
</comment>
<keyword evidence="3" id="KW-0813">Transport</keyword>
<feature type="transmembrane region" description="Helical" evidence="8">
    <location>
        <begin position="240"/>
        <end position="258"/>
    </location>
</feature>
<dbReference type="OrthoDB" id="369870at2"/>
<dbReference type="Proteomes" id="UP000234748">
    <property type="component" value="Unassembled WGS sequence"/>
</dbReference>
<feature type="transmembrane region" description="Helical" evidence="8">
    <location>
        <begin position="157"/>
        <end position="172"/>
    </location>
</feature>
<feature type="transmembrane region" description="Helical" evidence="8">
    <location>
        <begin position="133"/>
        <end position="150"/>
    </location>
</feature>
<feature type="transmembrane region" description="Helical" evidence="8">
    <location>
        <begin position="34"/>
        <end position="52"/>
    </location>
</feature>
<evidence type="ECO:0000256" key="8">
    <source>
        <dbReference type="SAM" id="Phobius"/>
    </source>
</evidence>
<sequence>MEFVCTRVYNIYYFGYRNKKGGEFLVKALKENDGVLFAALSYAIWGIVPIYWKWIDEVPADEILAHRVFWSFIFMVILLVSTRKWPAFMIYAKEIMKQPRKLAALTIASALVSANWGIFIWAVNSGRILETSLGYYINPLVSVLLGVLVLREKLGKAQIVSFILAAVGVLVLTLHYGIVPWVSLLLAITFGLYGLAKKMINADSSIGLTLETLMVTPFAVGYFIYLTYQSRGMFFESAGTGLLLAGGGVVTALPLLYFAKGAQKVPLSMLGFLQYIAPTLTLILGVFVYHETFTRIHLLAFMFIWSALTIYTLSKTKWPRVRTAKIKEKNSA</sequence>
<evidence type="ECO:0000256" key="7">
    <source>
        <dbReference type="ARBA" id="ARBA00023136"/>
    </source>
</evidence>
<dbReference type="AlphaFoldDB" id="A0A2N5M0C9"/>
<dbReference type="Pfam" id="PF00892">
    <property type="entry name" value="EamA"/>
    <property type="match status" value="1"/>
</dbReference>
<accession>A0A2N5M0C9</accession>
<comment type="subcellular location">
    <subcellularLocation>
        <location evidence="1">Cell membrane</location>
        <topology evidence="1">Multi-pass membrane protein</topology>
    </subcellularLocation>
</comment>
<dbReference type="InterPro" id="IPR037185">
    <property type="entry name" value="EmrE-like"/>
</dbReference>
<evidence type="ECO:0000256" key="2">
    <source>
        <dbReference type="ARBA" id="ARBA00007362"/>
    </source>
</evidence>
<evidence type="ECO:0000259" key="9">
    <source>
        <dbReference type="Pfam" id="PF00892"/>
    </source>
</evidence>
<gene>
    <name evidence="10" type="primary">rarD</name>
    <name evidence="10" type="ORF">CUU66_21790</name>
</gene>
<reference evidence="10 11" key="1">
    <citation type="submission" date="2017-11" db="EMBL/GenBank/DDBJ databases">
        <title>Comparitive Functional Genomics of Dry Heat Resistant strains isolated from the Viking Spacecraft.</title>
        <authorList>
            <person name="Seuylemezian A."/>
            <person name="Cooper K."/>
            <person name="Vaishampayan P."/>
        </authorList>
    </citation>
    <scope>NUCLEOTIDE SEQUENCE [LARGE SCALE GENOMIC DNA]</scope>
    <source>
        <strain evidence="10 11">V1-29</strain>
    </source>
</reference>
<feature type="transmembrane region" description="Helical" evidence="8">
    <location>
        <begin position="178"/>
        <end position="196"/>
    </location>
</feature>
<evidence type="ECO:0000256" key="3">
    <source>
        <dbReference type="ARBA" id="ARBA00022448"/>
    </source>
</evidence>
<name>A0A2N5M0C9_9BACI</name>
<feature type="transmembrane region" description="Helical" evidence="8">
    <location>
        <begin position="270"/>
        <end position="290"/>
    </location>
</feature>
<evidence type="ECO:0000256" key="5">
    <source>
        <dbReference type="ARBA" id="ARBA00022692"/>
    </source>
</evidence>
<keyword evidence="6 8" id="KW-1133">Transmembrane helix</keyword>
<keyword evidence="5 8" id="KW-0812">Transmembrane</keyword>
<feature type="transmembrane region" description="Helical" evidence="8">
    <location>
        <begin position="102"/>
        <end position="121"/>
    </location>
</feature>
<feature type="transmembrane region" description="Helical" evidence="8">
    <location>
        <begin position="208"/>
        <end position="228"/>
    </location>
</feature>
<dbReference type="SUPFAM" id="SSF103481">
    <property type="entry name" value="Multidrug resistance efflux transporter EmrE"/>
    <property type="match status" value="2"/>
</dbReference>
<dbReference type="InterPro" id="IPR000620">
    <property type="entry name" value="EamA_dom"/>
</dbReference>
<feature type="transmembrane region" description="Helical" evidence="8">
    <location>
        <begin position="64"/>
        <end position="81"/>
    </location>
</feature>
<evidence type="ECO:0000313" key="10">
    <source>
        <dbReference type="EMBL" id="PLT27824.1"/>
    </source>
</evidence>
<dbReference type="PANTHER" id="PTHR22911:SF137">
    <property type="entry name" value="SOLUTE CARRIER FAMILY 35 MEMBER G2-RELATED"/>
    <property type="match status" value="1"/>
</dbReference>
<dbReference type="PANTHER" id="PTHR22911">
    <property type="entry name" value="ACYL-MALONYL CONDENSING ENZYME-RELATED"/>
    <property type="match status" value="1"/>
</dbReference>
<feature type="transmembrane region" description="Helical" evidence="8">
    <location>
        <begin position="296"/>
        <end position="313"/>
    </location>
</feature>